<dbReference type="InterPro" id="IPR036412">
    <property type="entry name" value="HAD-like_sf"/>
</dbReference>
<keyword evidence="2" id="KW-1185">Reference proteome</keyword>
<dbReference type="Pfam" id="PF13419">
    <property type="entry name" value="HAD_2"/>
    <property type="match status" value="1"/>
</dbReference>
<keyword evidence="1" id="KW-0378">Hydrolase</keyword>
<evidence type="ECO:0000313" key="1">
    <source>
        <dbReference type="EMBL" id="PWK18414.1"/>
    </source>
</evidence>
<dbReference type="PANTHER" id="PTHR47478:SF1">
    <property type="entry name" value="PYRIMIDINE 5'-NUCLEOTIDASE YJJG"/>
    <property type="match status" value="1"/>
</dbReference>
<dbReference type="InterPro" id="IPR011951">
    <property type="entry name" value="HAD-SF_hydro_IA_YjjG/PynA"/>
</dbReference>
<dbReference type="RefSeq" id="WP_109744776.1">
    <property type="nucleotide sequence ID" value="NZ_QGGO01000030.1"/>
</dbReference>
<dbReference type="InterPro" id="IPR041492">
    <property type="entry name" value="HAD_2"/>
</dbReference>
<accession>A0A316DJP4</accession>
<dbReference type="SFLD" id="SFLDG01129">
    <property type="entry name" value="C1.5:_HAD__Beta-PGM__Phosphata"/>
    <property type="match status" value="1"/>
</dbReference>
<dbReference type="AlphaFoldDB" id="A0A316DJP4"/>
<dbReference type="SUPFAM" id="SSF56784">
    <property type="entry name" value="HAD-like"/>
    <property type="match status" value="1"/>
</dbReference>
<gene>
    <name evidence="1" type="ORF">LV89_04113</name>
</gene>
<dbReference type="CDD" id="cd04305">
    <property type="entry name" value="HAD_Neu5Ac-Pase_like"/>
    <property type="match status" value="1"/>
</dbReference>
<dbReference type="NCBIfam" id="TIGR01549">
    <property type="entry name" value="HAD-SF-IA-v1"/>
    <property type="match status" value="1"/>
</dbReference>
<evidence type="ECO:0000313" key="2">
    <source>
        <dbReference type="Proteomes" id="UP000245489"/>
    </source>
</evidence>
<dbReference type="Proteomes" id="UP000245489">
    <property type="component" value="Unassembled WGS sequence"/>
</dbReference>
<dbReference type="Gene3D" id="1.10.150.240">
    <property type="entry name" value="Putative phosphatase, domain 2"/>
    <property type="match status" value="1"/>
</dbReference>
<proteinExistence type="predicted"/>
<reference evidence="1 2" key="1">
    <citation type="submission" date="2018-05" db="EMBL/GenBank/DDBJ databases">
        <title>Genomic Encyclopedia of Archaeal and Bacterial Type Strains, Phase II (KMG-II): from individual species to whole genera.</title>
        <authorList>
            <person name="Goeker M."/>
        </authorList>
    </citation>
    <scope>NUCLEOTIDE SEQUENCE [LARGE SCALE GENOMIC DNA]</scope>
    <source>
        <strain evidence="1 2">DSM 22214</strain>
    </source>
</reference>
<dbReference type="OrthoDB" id="9802350at2"/>
<dbReference type="Gene3D" id="3.40.50.1000">
    <property type="entry name" value="HAD superfamily/HAD-like"/>
    <property type="match status" value="1"/>
</dbReference>
<dbReference type="SFLD" id="SFLDG01135">
    <property type="entry name" value="C1.5.6:_HAD__Beta-PGM__Phospha"/>
    <property type="match status" value="1"/>
</dbReference>
<dbReference type="SFLD" id="SFLDS00003">
    <property type="entry name" value="Haloacid_Dehalogenase"/>
    <property type="match status" value="1"/>
</dbReference>
<organism evidence="1 2">
    <name type="scientific">Arcicella aurantiaca</name>
    <dbReference type="NCBI Taxonomy" id="591202"/>
    <lineage>
        <taxon>Bacteria</taxon>
        <taxon>Pseudomonadati</taxon>
        <taxon>Bacteroidota</taxon>
        <taxon>Cytophagia</taxon>
        <taxon>Cytophagales</taxon>
        <taxon>Flectobacillaceae</taxon>
        <taxon>Arcicella</taxon>
    </lineage>
</organism>
<dbReference type="EMBL" id="QGGO01000030">
    <property type="protein sequence ID" value="PWK18414.1"/>
    <property type="molecule type" value="Genomic_DNA"/>
</dbReference>
<dbReference type="InterPro" id="IPR023198">
    <property type="entry name" value="PGP-like_dom2"/>
</dbReference>
<sequence length="232" mass="26846">MRYKHIFFDLDHTLWDHNTNSRIALEEVFHDFNLQALGVPSSSQFYLKFNEINHQLWDKYEAGRISQPELRHSRFRLIFSGLGVDNHEVCDELSDTYIKISSKKHNLLPNAKETLEYLFPKYPLHIITNGFDEIQSVKMNAGQITHYFKEVVTSQNSGYKKPDSRIFEYALKKVGAVPQECLMIGDSFQSDIVGATRVGIDAVFFNPDQRSQEISIKPKYEIQDLAELKGIL</sequence>
<dbReference type="PANTHER" id="PTHR47478">
    <property type="match status" value="1"/>
</dbReference>
<dbReference type="GO" id="GO:0008253">
    <property type="term" value="F:5'-nucleotidase activity"/>
    <property type="evidence" value="ECO:0007669"/>
    <property type="project" value="InterPro"/>
</dbReference>
<dbReference type="InterPro" id="IPR006439">
    <property type="entry name" value="HAD-SF_hydro_IA"/>
</dbReference>
<name>A0A316DJP4_9BACT</name>
<dbReference type="InterPro" id="IPR052550">
    <property type="entry name" value="Pyrimidine_5'-ntase_YjjG"/>
</dbReference>
<dbReference type="InterPro" id="IPR023214">
    <property type="entry name" value="HAD_sf"/>
</dbReference>
<dbReference type="NCBIfam" id="TIGR02254">
    <property type="entry name" value="YjjG_YfnB"/>
    <property type="match status" value="1"/>
</dbReference>
<protein>
    <submittedName>
        <fullName evidence="1">Putative hydrolase of the HAD superfamily</fullName>
    </submittedName>
</protein>
<comment type="caution">
    <text evidence="1">The sequence shown here is derived from an EMBL/GenBank/DDBJ whole genome shotgun (WGS) entry which is preliminary data.</text>
</comment>